<dbReference type="PROSITE" id="PS50404">
    <property type="entry name" value="GST_NTER"/>
    <property type="match status" value="1"/>
</dbReference>
<feature type="domain" description="GST N-terminal" evidence="1">
    <location>
        <begin position="1"/>
        <end position="81"/>
    </location>
</feature>
<dbReference type="SUPFAM" id="SSF47616">
    <property type="entry name" value="GST C-terminal domain-like"/>
    <property type="match status" value="1"/>
</dbReference>
<dbReference type="GO" id="GO:0016034">
    <property type="term" value="F:maleylacetoacetate isomerase activity"/>
    <property type="evidence" value="ECO:0007669"/>
    <property type="project" value="TreeGrafter"/>
</dbReference>
<dbReference type="Gene3D" id="3.40.30.10">
    <property type="entry name" value="Glutaredoxin"/>
    <property type="match status" value="1"/>
</dbReference>
<name>A0AA42CKK2_9HYPH</name>
<proteinExistence type="predicted"/>
<dbReference type="RefSeq" id="WP_282582806.1">
    <property type="nucleotide sequence ID" value="NZ_JAMOIM010000001.1"/>
</dbReference>
<dbReference type="SUPFAM" id="SSF52833">
    <property type="entry name" value="Thioredoxin-like"/>
    <property type="match status" value="1"/>
</dbReference>
<dbReference type="CDD" id="cd03205">
    <property type="entry name" value="GST_C_6"/>
    <property type="match status" value="1"/>
</dbReference>
<protein>
    <submittedName>
        <fullName evidence="2">Glutathione S-transferase family protein</fullName>
    </submittedName>
</protein>
<dbReference type="GO" id="GO:0006749">
    <property type="term" value="P:glutathione metabolic process"/>
    <property type="evidence" value="ECO:0007669"/>
    <property type="project" value="TreeGrafter"/>
</dbReference>
<dbReference type="AlphaFoldDB" id="A0AA42CKK2"/>
<keyword evidence="3" id="KW-1185">Reference proteome</keyword>
<dbReference type="EMBL" id="JAMOIM010000001">
    <property type="protein sequence ID" value="MCW6506437.1"/>
    <property type="molecule type" value="Genomic_DNA"/>
</dbReference>
<sequence>MMILRSAPASPFGRKVKIVASLLGLTKAFQTVDADTTSPEDSLRRENPLGKIPTLILDDGTALYDSRVIVEYLDHLAGGGRIIPVDPVLRFKALTMQALADGLMDAALLQVYETRWRAEDRREARWTEHHGAKITRGLAALETSPPSGPVDVGHVALACALGYLDLRFEGAWRAAYPALVTWLDGFSAAVPAYEATRFKQA</sequence>
<organism evidence="2 3">
    <name type="scientific">Lichenifustis flavocetrariae</name>
    <dbReference type="NCBI Taxonomy" id="2949735"/>
    <lineage>
        <taxon>Bacteria</taxon>
        <taxon>Pseudomonadati</taxon>
        <taxon>Pseudomonadota</taxon>
        <taxon>Alphaproteobacteria</taxon>
        <taxon>Hyphomicrobiales</taxon>
        <taxon>Lichenihabitantaceae</taxon>
        <taxon>Lichenifustis</taxon>
    </lineage>
</organism>
<dbReference type="GO" id="GO:0004364">
    <property type="term" value="F:glutathione transferase activity"/>
    <property type="evidence" value="ECO:0007669"/>
    <property type="project" value="TreeGrafter"/>
</dbReference>
<comment type="caution">
    <text evidence="2">The sequence shown here is derived from an EMBL/GenBank/DDBJ whole genome shotgun (WGS) entry which is preliminary data.</text>
</comment>
<dbReference type="Proteomes" id="UP001165667">
    <property type="component" value="Unassembled WGS sequence"/>
</dbReference>
<dbReference type="InterPro" id="IPR036282">
    <property type="entry name" value="Glutathione-S-Trfase_C_sf"/>
</dbReference>
<evidence type="ECO:0000313" key="2">
    <source>
        <dbReference type="EMBL" id="MCW6506437.1"/>
    </source>
</evidence>
<dbReference type="PANTHER" id="PTHR42673:SF4">
    <property type="entry name" value="MALEYLACETOACETATE ISOMERASE"/>
    <property type="match status" value="1"/>
</dbReference>
<dbReference type="GO" id="GO:0006559">
    <property type="term" value="P:L-phenylalanine catabolic process"/>
    <property type="evidence" value="ECO:0007669"/>
    <property type="project" value="TreeGrafter"/>
</dbReference>
<dbReference type="Gene3D" id="1.20.1050.10">
    <property type="match status" value="1"/>
</dbReference>
<dbReference type="InterPro" id="IPR004045">
    <property type="entry name" value="Glutathione_S-Trfase_N"/>
</dbReference>
<gene>
    <name evidence="2" type="ORF">M8523_00195</name>
</gene>
<dbReference type="Pfam" id="PF13417">
    <property type="entry name" value="GST_N_3"/>
    <property type="match status" value="1"/>
</dbReference>
<dbReference type="Pfam" id="PF13410">
    <property type="entry name" value="GST_C_2"/>
    <property type="match status" value="1"/>
</dbReference>
<dbReference type="InterPro" id="IPR036249">
    <property type="entry name" value="Thioredoxin-like_sf"/>
</dbReference>
<accession>A0AA42CKK2</accession>
<evidence type="ECO:0000259" key="1">
    <source>
        <dbReference type="PROSITE" id="PS50404"/>
    </source>
</evidence>
<reference evidence="2" key="1">
    <citation type="submission" date="2022-05" db="EMBL/GenBank/DDBJ databases">
        <authorList>
            <person name="Pankratov T."/>
        </authorList>
    </citation>
    <scope>NUCLEOTIDE SEQUENCE</scope>
    <source>
        <strain evidence="2">BP6-180914</strain>
    </source>
</reference>
<dbReference type="PANTHER" id="PTHR42673">
    <property type="entry name" value="MALEYLACETOACETATE ISOMERASE"/>
    <property type="match status" value="1"/>
</dbReference>
<evidence type="ECO:0000313" key="3">
    <source>
        <dbReference type="Proteomes" id="UP001165667"/>
    </source>
</evidence>